<dbReference type="InterPro" id="IPR029035">
    <property type="entry name" value="DHS-like_NAD/FAD-binding_dom"/>
</dbReference>
<feature type="binding site" evidence="2">
    <location>
        <position position="140"/>
    </location>
    <ligand>
        <name>Zn(2+)</name>
        <dbReference type="ChEBI" id="CHEBI:29105"/>
    </ligand>
</feature>
<evidence type="ECO:0000313" key="5">
    <source>
        <dbReference type="Proteomes" id="UP000261111"/>
    </source>
</evidence>
<feature type="binding site" evidence="2">
    <location>
        <position position="170"/>
    </location>
    <ligand>
        <name>Zn(2+)</name>
        <dbReference type="ChEBI" id="CHEBI:29105"/>
    </ligand>
</feature>
<evidence type="ECO:0000259" key="3">
    <source>
        <dbReference type="PROSITE" id="PS50305"/>
    </source>
</evidence>
<dbReference type="EMBL" id="QVIA01000005">
    <property type="protein sequence ID" value="RGC33687.1"/>
    <property type="molecule type" value="Genomic_DNA"/>
</dbReference>
<dbReference type="Proteomes" id="UP000261111">
    <property type="component" value="Unassembled WGS sequence"/>
</dbReference>
<organism evidence="4 5">
    <name type="scientific">Hungatella hathewayi</name>
    <dbReference type="NCBI Taxonomy" id="154046"/>
    <lineage>
        <taxon>Bacteria</taxon>
        <taxon>Bacillati</taxon>
        <taxon>Bacillota</taxon>
        <taxon>Clostridia</taxon>
        <taxon>Lachnospirales</taxon>
        <taxon>Lachnospiraceae</taxon>
        <taxon>Hungatella</taxon>
    </lineage>
</organism>
<reference evidence="4 5" key="1">
    <citation type="submission" date="2018-08" db="EMBL/GenBank/DDBJ databases">
        <title>A genome reference for cultivated species of the human gut microbiota.</title>
        <authorList>
            <person name="Zou Y."/>
            <person name="Xue W."/>
            <person name="Luo G."/>
        </authorList>
    </citation>
    <scope>NUCLEOTIDE SEQUENCE [LARGE SCALE GENOMIC DNA]</scope>
    <source>
        <strain evidence="4 5">AF19-21</strain>
    </source>
</reference>
<evidence type="ECO:0000256" key="1">
    <source>
        <dbReference type="ARBA" id="ARBA00023027"/>
    </source>
</evidence>
<accession>A0A3E2X026</accession>
<keyword evidence="1" id="KW-0520">NAD</keyword>
<keyword evidence="2" id="KW-0862">Zinc</keyword>
<dbReference type="RefSeq" id="WP_044926620.1">
    <property type="nucleotide sequence ID" value="NZ_QVIA01000005.1"/>
</dbReference>
<comment type="caution">
    <text evidence="2">Lacks conserved residue(s) required for the propagation of feature annotation.</text>
</comment>
<feature type="binding site" evidence="2">
    <location>
        <position position="173"/>
    </location>
    <ligand>
        <name>Zn(2+)</name>
        <dbReference type="ChEBI" id="CHEBI:29105"/>
    </ligand>
</feature>
<evidence type="ECO:0000256" key="2">
    <source>
        <dbReference type="PROSITE-ProRule" id="PRU00236"/>
    </source>
</evidence>
<feature type="binding site" evidence="2">
    <location>
        <position position="135"/>
    </location>
    <ligand>
        <name>Zn(2+)</name>
        <dbReference type="ChEBI" id="CHEBI:29105"/>
    </ligand>
</feature>
<keyword evidence="2" id="KW-0479">Metal-binding</keyword>
<dbReference type="PROSITE" id="PS50305">
    <property type="entry name" value="SIRTUIN"/>
    <property type="match status" value="1"/>
</dbReference>
<proteinExistence type="predicted"/>
<protein>
    <submittedName>
        <fullName evidence="4">Sir2 silent information regulator family NAD-dependent deacetylase</fullName>
    </submittedName>
</protein>
<dbReference type="InterPro" id="IPR026590">
    <property type="entry name" value="Ssirtuin_cat_dom"/>
</dbReference>
<name>A0A3E2X026_9FIRM</name>
<comment type="caution">
    <text evidence="4">The sequence shown here is derived from an EMBL/GenBank/DDBJ whole genome shotgun (WGS) entry which is preliminary data.</text>
</comment>
<sequence length="290" mass="33314">MTHGVKKLRLAADSADAVVIGGGAGLSAAAGYEYGGSRFQKYFGDFIARYHFRDMYTGGFYPFESLEEHWAYWSRYVFINRYHDAPKPVYRELYDIVKDRDYFVITTNVDHCFQRAGFDEERIFYTQGDFGQWQCSVPCCGKIYQNERQIRAMFERQEEMRIPSELVPYCPECGAPMTMNLRVDDTFVEGRGWQQAGKRYEEFLEKHKKDQVLLLELGCGMNTPGIIKFPFWKLTARYERFTYACVNKGGAWAPDEITGRSICLDADIADVAAEMSGKGGLGYETSKYDS</sequence>
<feature type="domain" description="Deacetylase sirtuin-type" evidence="3">
    <location>
        <begin position="1"/>
        <end position="284"/>
    </location>
</feature>
<evidence type="ECO:0000313" key="4">
    <source>
        <dbReference type="EMBL" id="RGC33687.1"/>
    </source>
</evidence>
<dbReference type="Gene3D" id="3.40.50.1220">
    <property type="entry name" value="TPP-binding domain"/>
    <property type="match status" value="1"/>
</dbReference>
<dbReference type="GO" id="GO:0046872">
    <property type="term" value="F:metal ion binding"/>
    <property type="evidence" value="ECO:0007669"/>
    <property type="project" value="UniProtKB-KW"/>
</dbReference>
<dbReference type="SUPFAM" id="SSF52467">
    <property type="entry name" value="DHS-like NAD/FAD-binding domain"/>
    <property type="match status" value="1"/>
</dbReference>
<gene>
    <name evidence="4" type="ORF">DWX41_05805</name>
</gene>
<dbReference type="AlphaFoldDB" id="A0A3E2X026"/>
<dbReference type="GeneID" id="93333418"/>